<gene>
    <name evidence="2" type="ORF">C900_05103</name>
</gene>
<dbReference type="STRING" id="1237149.C900_05103"/>
<feature type="transmembrane region" description="Helical" evidence="1">
    <location>
        <begin position="75"/>
        <end position="95"/>
    </location>
</feature>
<dbReference type="RefSeq" id="WP_009582266.1">
    <property type="nucleotide sequence ID" value="NZ_AMZN01000073.1"/>
</dbReference>
<dbReference type="GO" id="GO:0016020">
    <property type="term" value="C:membrane"/>
    <property type="evidence" value="ECO:0007669"/>
    <property type="project" value="InterPro"/>
</dbReference>
<keyword evidence="1" id="KW-1133">Transmembrane helix</keyword>
<evidence type="ECO:0000256" key="1">
    <source>
        <dbReference type="SAM" id="Phobius"/>
    </source>
</evidence>
<evidence type="ECO:0008006" key="4">
    <source>
        <dbReference type="Google" id="ProtNLM"/>
    </source>
</evidence>
<proteinExistence type="predicted"/>
<dbReference type="GO" id="GO:0015097">
    <property type="term" value="F:mercury ion transmembrane transporter activity"/>
    <property type="evidence" value="ECO:0007669"/>
    <property type="project" value="InterPro"/>
</dbReference>
<organism evidence="2 3">
    <name type="scientific">Fulvivirga imtechensis AK7</name>
    <dbReference type="NCBI Taxonomy" id="1237149"/>
    <lineage>
        <taxon>Bacteria</taxon>
        <taxon>Pseudomonadati</taxon>
        <taxon>Bacteroidota</taxon>
        <taxon>Cytophagia</taxon>
        <taxon>Cytophagales</taxon>
        <taxon>Fulvivirgaceae</taxon>
        <taxon>Fulvivirga</taxon>
    </lineage>
</organism>
<dbReference type="AlphaFoldDB" id="L8JMG5"/>
<keyword evidence="1" id="KW-0472">Membrane</keyword>
<feature type="transmembrane region" description="Helical" evidence="1">
    <location>
        <begin position="47"/>
        <end position="68"/>
    </location>
</feature>
<name>L8JMG5_9BACT</name>
<feature type="transmembrane region" description="Helical" evidence="1">
    <location>
        <begin position="101"/>
        <end position="119"/>
    </location>
</feature>
<keyword evidence="3" id="KW-1185">Reference proteome</keyword>
<dbReference type="eggNOG" id="ENOG5031GGU">
    <property type="taxonomic scope" value="Bacteria"/>
</dbReference>
<feature type="transmembrane region" description="Helical" evidence="1">
    <location>
        <begin position="12"/>
        <end position="35"/>
    </location>
</feature>
<accession>L8JMG5</accession>
<dbReference type="OrthoDB" id="5966279at2"/>
<dbReference type="Proteomes" id="UP000011135">
    <property type="component" value="Unassembled WGS sequence"/>
</dbReference>
<comment type="caution">
    <text evidence="2">The sequence shown here is derived from an EMBL/GenBank/DDBJ whole genome shotgun (WGS) entry which is preliminary data.</text>
</comment>
<dbReference type="EMBL" id="AMZN01000073">
    <property type="protein sequence ID" value="ELR69413.1"/>
    <property type="molecule type" value="Genomic_DNA"/>
</dbReference>
<keyword evidence="1" id="KW-0812">Transmembrane</keyword>
<sequence length="146" mass="16065">MKELISKINPDIVGFITSMLCAIHCAILPFLLTLAPLAGLGFLDNSYVEYGTIAASFLIASYALVHGYRNHHRKALALVVVSIGFALIGVGHRLPMEWAEPVFNTVGALTVAVAHFINWKHIRQSAIQYPECLHENKLPENDAKKS</sequence>
<evidence type="ECO:0000313" key="3">
    <source>
        <dbReference type="Proteomes" id="UP000011135"/>
    </source>
</evidence>
<protein>
    <recommendedName>
        <fullName evidence="4">MerC domain-containing protein</fullName>
    </recommendedName>
</protein>
<dbReference type="InterPro" id="IPR004891">
    <property type="entry name" value="Mercury-R_MerC"/>
</dbReference>
<reference evidence="2 3" key="1">
    <citation type="submission" date="2012-12" db="EMBL/GenBank/DDBJ databases">
        <title>Genome assembly of Fulvivirga imtechensis AK7.</title>
        <authorList>
            <person name="Nupur N."/>
            <person name="Khatri I."/>
            <person name="Kumar R."/>
            <person name="Subramanian S."/>
            <person name="Pinnaka A."/>
        </authorList>
    </citation>
    <scope>NUCLEOTIDE SEQUENCE [LARGE SCALE GENOMIC DNA]</scope>
    <source>
        <strain evidence="2 3">AK7</strain>
    </source>
</reference>
<evidence type="ECO:0000313" key="2">
    <source>
        <dbReference type="EMBL" id="ELR69413.1"/>
    </source>
</evidence>
<dbReference type="Pfam" id="PF03203">
    <property type="entry name" value="MerC"/>
    <property type="match status" value="1"/>
</dbReference>